<name>A0A2R8AC52_9RHOB</name>
<feature type="domain" description="Transferrin-binding protein B C-lobe/N-lobe beta-barrel" evidence="2">
    <location>
        <begin position="190"/>
        <end position="326"/>
    </location>
</feature>
<dbReference type="Gene3D" id="2.40.160.90">
    <property type="match status" value="1"/>
</dbReference>
<dbReference type="InterPro" id="IPR001677">
    <property type="entry name" value="TbpB_B_D"/>
</dbReference>
<organism evidence="3 4">
    <name type="scientific">Pontivivens insulae</name>
    <dbReference type="NCBI Taxonomy" id="1639689"/>
    <lineage>
        <taxon>Bacteria</taxon>
        <taxon>Pseudomonadati</taxon>
        <taxon>Pseudomonadota</taxon>
        <taxon>Alphaproteobacteria</taxon>
        <taxon>Rhodobacterales</taxon>
        <taxon>Paracoccaceae</taxon>
        <taxon>Pontivivens</taxon>
    </lineage>
</organism>
<evidence type="ECO:0000256" key="1">
    <source>
        <dbReference type="SAM" id="SignalP"/>
    </source>
</evidence>
<evidence type="ECO:0000259" key="2">
    <source>
        <dbReference type="Pfam" id="PF01298"/>
    </source>
</evidence>
<dbReference type="AlphaFoldDB" id="A0A2R8AC52"/>
<sequence length="332" mass="33873">MKLVPLGVTLTCISLLAGCGGGGGGGASSSTSTTVSYGPTPSTNQTLAQIQATSGQYIDSGGDGQSIRVADAGNDVAVNSGDRRVFGFRTTGTDDRFEVRVNTRIFPAVTLAAATAAAANQVRTTLAGDNLDLYSIGNQATATTGSTQSAIVGLWILDPDGATVRLMGGFRAGSFTDTTTMNAIDAANVSLTYTGTDSAIVQFESENVGETSFTALGDVNIRFDFNVAGTPLTGLLSNIDEIGAGNRQLENMTFTGNVSGQTWTANLTGLANPAVVSPNLQTLTAANVVNVATANTFSGAFYGPDATQTAGTFRINDGGTRYVTGAMLADRP</sequence>
<evidence type="ECO:0000313" key="4">
    <source>
        <dbReference type="Proteomes" id="UP000244932"/>
    </source>
</evidence>
<evidence type="ECO:0000313" key="3">
    <source>
        <dbReference type="EMBL" id="SPF29801.1"/>
    </source>
</evidence>
<dbReference type="InterPro" id="IPR011250">
    <property type="entry name" value="OMP/PagP_B-barrel"/>
</dbReference>
<reference evidence="3 4" key="1">
    <citation type="submission" date="2018-03" db="EMBL/GenBank/DDBJ databases">
        <authorList>
            <person name="Keele B.F."/>
        </authorList>
    </citation>
    <scope>NUCLEOTIDE SEQUENCE [LARGE SCALE GENOMIC DNA]</scope>
    <source>
        <strain evidence="3 4">CeCT 8812</strain>
    </source>
</reference>
<gene>
    <name evidence="3" type="ORF">POI8812_02119</name>
</gene>
<dbReference type="PROSITE" id="PS51257">
    <property type="entry name" value="PROKAR_LIPOPROTEIN"/>
    <property type="match status" value="1"/>
</dbReference>
<dbReference type="RefSeq" id="WP_108782469.1">
    <property type="nucleotide sequence ID" value="NZ_OMKW01000002.1"/>
</dbReference>
<keyword evidence="4" id="KW-1185">Reference proteome</keyword>
<feature type="signal peptide" evidence="1">
    <location>
        <begin position="1"/>
        <end position="17"/>
    </location>
</feature>
<feature type="chain" id="PRO_5015317966" description="Transferrin-binding protein B C-lobe/N-lobe beta-barrel domain-containing protein" evidence="1">
    <location>
        <begin position="18"/>
        <end position="332"/>
    </location>
</feature>
<dbReference type="EMBL" id="OMKW01000002">
    <property type="protein sequence ID" value="SPF29801.1"/>
    <property type="molecule type" value="Genomic_DNA"/>
</dbReference>
<dbReference type="Proteomes" id="UP000244932">
    <property type="component" value="Unassembled WGS sequence"/>
</dbReference>
<accession>A0A2R8AC52</accession>
<proteinExistence type="predicted"/>
<keyword evidence="1" id="KW-0732">Signal</keyword>
<protein>
    <recommendedName>
        <fullName evidence="2">Transferrin-binding protein B C-lobe/N-lobe beta-barrel domain-containing protein</fullName>
    </recommendedName>
</protein>
<dbReference type="Pfam" id="PF01298">
    <property type="entry name" value="TbpB_B_D"/>
    <property type="match status" value="1"/>
</dbReference>
<dbReference type="SUPFAM" id="SSF56925">
    <property type="entry name" value="OMPA-like"/>
    <property type="match status" value="1"/>
</dbReference>